<dbReference type="PROSITE" id="PS51257">
    <property type="entry name" value="PROKAR_LIPOPROTEIN"/>
    <property type="match status" value="1"/>
</dbReference>
<dbReference type="Proteomes" id="UP000662747">
    <property type="component" value="Chromosome"/>
</dbReference>
<evidence type="ECO:0000313" key="1">
    <source>
        <dbReference type="EMBL" id="QSQ21674.1"/>
    </source>
</evidence>
<dbReference type="EMBL" id="CP071090">
    <property type="protein sequence ID" value="QSQ21674.1"/>
    <property type="molecule type" value="Genomic_DNA"/>
</dbReference>
<evidence type="ECO:0000313" key="2">
    <source>
        <dbReference type="Proteomes" id="UP000662747"/>
    </source>
</evidence>
<keyword evidence="2" id="KW-1185">Reference proteome</keyword>
<accession>A0ABX7NS17</accession>
<reference evidence="1 2" key="1">
    <citation type="submission" date="2021-02" db="EMBL/GenBank/DDBJ databases">
        <title>De Novo genome assembly of isolated myxobacteria.</title>
        <authorList>
            <person name="Stevens D.C."/>
        </authorList>
    </citation>
    <scope>NUCLEOTIDE SEQUENCE [LARGE SCALE GENOMIC DNA]</scope>
    <source>
        <strain evidence="2">SCPEA02</strain>
    </source>
</reference>
<sequence length="156" mass="16332">MTRSNPRLWSLTATIAACGLFLGCDEIEGVYRTVGVRADVSEACIRQALEGVPGATISGESGRWSVRLHGNEDGPLDPSVVLARRNSDTELTVFVSKIVSGATRYSAAELATADKSTADIMNALVSACLPLAERISSSCKIQARAVPGGKCQHAGP</sequence>
<proteinExistence type="predicted"/>
<organism evidence="1 2">
    <name type="scientific">Pyxidicoccus parkwayensis</name>
    <dbReference type="NCBI Taxonomy" id="2813578"/>
    <lineage>
        <taxon>Bacteria</taxon>
        <taxon>Pseudomonadati</taxon>
        <taxon>Myxococcota</taxon>
        <taxon>Myxococcia</taxon>
        <taxon>Myxococcales</taxon>
        <taxon>Cystobacterineae</taxon>
        <taxon>Myxococcaceae</taxon>
        <taxon>Pyxidicoccus</taxon>
    </lineage>
</organism>
<dbReference type="RefSeq" id="WP_206723251.1">
    <property type="nucleotide sequence ID" value="NZ_CP071090.1"/>
</dbReference>
<protein>
    <recommendedName>
        <fullName evidence="3">Lipoprotein</fullName>
    </recommendedName>
</protein>
<name>A0ABX7NS17_9BACT</name>
<evidence type="ECO:0008006" key="3">
    <source>
        <dbReference type="Google" id="ProtNLM"/>
    </source>
</evidence>
<gene>
    <name evidence="1" type="ORF">JY651_42035</name>
</gene>